<dbReference type="PANTHER" id="PTHR34822">
    <property type="entry name" value="GRPB DOMAIN PROTEIN (AFU_ORTHOLOGUE AFUA_1G01530)"/>
    <property type="match status" value="1"/>
</dbReference>
<dbReference type="Proteomes" id="UP001326613">
    <property type="component" value="Chromosome"/>
</dbReference>
<evidence type="ECO:0000313" key="3">
    <source>
        <dbReference type="Proteomes" id="UP001326613"/>
    </source>
</evidence>
<sequence length="263" mass="30603">MSRAIQVVPYDPNWPHIYEKEAALIKSALGENCLALHHIGSTSVPGLAAKPIIDMIPVVRNITKVDNYNSAMEALGYISRGECGIPCRRFFQKEELLISYNIHAFEQDDPEIERHIRFRDWMRAHPQDMEAYANLKLDLAEQFPNDISSYCFRKEFFIASIDQKAGQCVLRFVYNDLTTKEWQAAKHFRDTYFFGSHGIDDPYTWTFKHEEHAHLVLYQGVEIVAYAHIQFWPDKRAAIRIIATDENKRNQSFGSKFLELIEK</sequence>
<proteinExistence type="predicted"/>
<keyword evidence="3" id="KW-1185">Reference proteome</keyword>
<dbReference type="Gene3D" id="3.40.630.30">
    <property type="match status" value="1"/>
</dbReference>
<protein>
    <submittedName>
        <fullName evidence="2">GrpB family GrpB nucleotidyltransferase</fullName>
    </submittedName>
</protein>
<dbReference type="Pfam" id="PF00583">
    <property type="entry name" value="Acetyltransf_1"/>
    <property type="match status" value="1"/>
</dbReference>
<dbReference type="Gene3D" id="3.30.460.10">
    <property type="entry name" value="Beta Polymerase, domain 2"/>
    <property type="match status" value="1"/>
</dbReference>
<gene>
    <name evidence="2" type="ORF">Trichorick_00589</name>
</gene>
<reference evidence="2 3" key="1">
    <citation type="submission" date="2022-10" db="EMBL/GenBank/DDBJ databases">
        <title>Host association and intracellularity evolved multiple times independently in the Rickettsiales.</title>
        <authorList>
            <person name="Castelli M."/>
            <person name="Nardi T."/>
            <person name="Gammuto L."/>
            <person name="Bellinzona G."/>
            <person name="Sabaneyeva E."/>
            <person name="Potekhin A."/>
            <person name="Serra V."/>
            <person name="Petroni G."/>
            <person name="Sassera D."/>
        </authorList>
    </citation>
    <scope>NUCLEOTIDE SEQUENCE [LARGE SCALE GENOMIC DNA]</scope>
    <source>
        <strain evidence="2 3">Kr 154-4</strain>
    </source>
</reference>
<dbReference type="EMBL" id="CP112932">
    <property type="protein sequence ID" value="WPY00704.1"/>
    <property type="molecule type" value="Genomic_DNA"/>
</dbReference>
<organism evidence="2 3">
    <name type="scientific">Candidatus Trichorickettsia mobilis</name>
    <dbReference type="NCBI Taxonomy" id="1346319"/>
    <lineage>
        <taxon>Bacteria</taxon>
        <taxon>Pseudomonadati</taxon>
        <taxon>Pseudomonadota</taxon>
        <taxon>Alphaproteobacteria</taxon>
        <taxon>Rickettsiales</taxon>
        <taxon>Rickettsiaceae</taxon>
        <taxon>Rickettsieae</taxon>
        <taxon>Candidatus Trichorickettsia</taxon>
    </lineage>
</organism>
<dbReference type="SUPFAM" id="SSF55729">
    <property type="entry name" value="Acyl-CoA N-acyltransferases (Nat)"/>
    <property type="match status" value="1"/>
</dbReference>
<feature type="domain" description="N-acetyltransferase" evidence="1">
    <location>
        <begin position="189"/>
        <end position="262"/>
    </location>
</feature>
<dbReference type="InterPro" id="IPR016181">
    <property type="entry name" value="Acyl_CoA_acyltransferase"/>
</dbReference>
<dbReference type="RefSeq" id="WP_323738753.1">
    <property type="nucleotide sequence ID" value="NZ_CP112932.1"/>
</dbReference>
<dbReference type="InterPro" id="IPR043519">
    <property type="entry name" value="NT_sf"/>
</dbReference>
<dbReference type="SUPFAM" id="SSF81301">
    <property type="entry name" value="Nucleotidyltransferase"/>
    <property type="match status" value="1"/>
</dbReference>
<evidence type="ECO:0000313" key="2">
    <source>
        <dbReference type="EMBL" id="WPY00704.1"/>
    </source>
</evidence>
<dbReference type="InterPro" id="IPR000182">
    <property type="entry name" value="GNAT_dom"/>
</dbReference>
<evidence type="ECO:0000259" key="1">
    <source>
        <dbReference type="Pfam" id="PF00583"/>
    </source>
</evidence>
<dbReference type="PANTHER" id="PTHR34822:SF1">
    <property type="entry name" value="GRPB FAMILY PROTEIN"/>
    <property type="match status" value="1"/>
</dbReference>
<dbReference type="Pfam" id="PF04229">
    <property type="entry name" value="GrpB"/>
    <property type="match status" value="1"/>
</dbReference>
<name>A0ABZ0UXA7_9RICK</name>
<dbReference type="InterPro" id="IPR007344">
    <property type="entry name" value="GrpB/CoaE"/>
</dbReference>
<accession>A0ABZ0UXA7</accession>